<keyword evidence="3" id="KW-0633">Potassium transport</keyword>
<proteinExistence type="predicted"/>
<sequence length="358" mass="42125">MLTVLTDDNVKSSKNIFAKIRFYIYKIIEPYPDQNKTFAYISYIYNILTIVVAFLILLPAFWSDSGNHLFIDWLNDNEIYFYIILTIDYFLRWFTSDYTLRKGYKSFLLFFVSFWGAIDFLGIIPIWFGADAFAIFLIFRLFKIIRFFPRISSAFALINKTLFRRWRILTIVFINFIFMIFFGAAFIWLFEGDGNNPNINTFWDAVYMMFITMTTIGFGDISPVTTGGRIVVSIFSLVGISIIAIITAIIVTSFTDELEEVRKRINKENKLTRDQLWKKYRGLTKEEILNLLTTNNVDHSERQRHDELVNIYITFLIKRQNKKNKTDQVESINANELVEQEGEDFIENLENKKKPKGS</sequence>
<dbReference type="EMBL" id="CWGI01000001">
    <property type="protein sequence ID" value="CRX37037.1"/>
    <property type="molecule type" value="Genomic_DNA"/>
</dbReference>
<gene>
    <name evidence="14" type="ORF">HEPPS_02410</name>
</gene>
<keyword evidence="7" id="KW-0630">Potassium</keyword>
<feature type="transmembrane region" description="Helical" evidence="12">
    <location>
        <begin position="132"/>
        <end position="148"/>
    </location>
</feature>
<dbReference type="PRINTS" id="PR00169">
    <property type="entry name" value="KCHANNEL"/>
</dbReference>
<evidence type="ECO:0000256" key="12">
    <source>
        <dbReference type="SAM" id="Phobius"/>
    </source>
</evidence>
<accession>A0A0G7ZLL0</accession>
<keyword evidence="5" id="KW-0631">Potassium channel</keyword>
<evidence type="ECO:0000256" key="1">
    <source>
        <dbReference type="ARBA" id="ARBA00004141"/>
    </source>
</evidence>
<dbReference type="Gene3D" id="1.10.287.70">
    <property type="match status" value="1"/>
</dbReference>
<keyword evidence="11 14" id="KW-0407">Ion channel</keyword>
<evidence type="ECO:0000256" key="10">
    <source>
        <dbReference type="ARBA" id="ARBA00023136"/>
    </source>
</evidence>
<feature type="transmembrane region" description="Helical" evidence="12">
    <location>
        <begin position="107"/>
        <end position="126"/>
    </location>
</feature>
<reference evidence="15" key="1">
    <citation type="submission" date="2015-05" db="EMBL/GenBank/DDBJ databases">
        <authorList>
            <person name="Collingro A."/>
        </authorList>
    </citation>
    <scope>NUCLEOTIDE SEQUENCE [LARGE SCALE GENOMIC DNA]</scope>
    <source>
        <strain evidence="15">Ps</strain>
    </source>
</reference>
<dbReference type="InterPro" id="IPR028325">
    <property type="entry name" value="VG_K_chnl"/>
</dbReference>
<dbReference type="Pfam" id="PF00520">
    <property type="entry name" value="Ion_trans"/>
    <property type="match status" value="1"/>
</dbReference>
<evidence type="ECO:0000313" key="14">
    <source>
        <dbReference type="EMBL" id="CRX37037.1"/>
    </source>
</evidence>
<feature type="transmembrane region" description="Helical" evidence="12">
    <location>
        <begin position="168"/>
        <end position="190"/>
    </location>
</feature>
<comment type="subcellular location">
    <subcellularLocation>
        <location evidence="1">Membrane</location>
        <topology evidence="1">Multi-pass membrane protein</topology>
    </subcellularLocation>
</comment>
<keyword evidence="10 12" id="KW-0472">Membrane</keyword>
<evidence type="ECO:0000256" key="8">
    <source>
        <dbReference type="ARBA" id="ARBA00022989"/>
    </source>
</evidence>
<organism evidence="14 15">
    <name type="scientific">Candidatus Hepatoplasma crinochetorum</name>
    <dbReference type="NCBI Taxonomy" id="295596"/>
    <lineage>
        <taxon>Bacteria</taxon>
        <taxon>Bacillati</taxon>
        <taxon>Mycoplasmatota</taxon>
        <taxon>Mollicutes</taxon>
        <taxon>Candidatus Hepatoplasmataceae</taxon>
        <taxon>Candidatus Hepatoplasma</taxon>
    </lineage>
</organism>
<feature type="domain" description="Ion transport" evidence="13">
    <location>
        <begin position="44"/>
        <end position="257"/>
    </location>
</feature>
<dbReference type="AlphaFoldDB" id="A0A0G7ZLL0"/>
<keyword evidence="9" id="KW-0406">Ion transport</keyword>
<dbReference type="InterPro" id="IPR027359">
    <property type="entry name" value="Volt_channel_dom_sf"/>
</dbReference>
<protein>
    <submittedName>
        <fullName evidence="14">| kcsA / Voltage-gated potassium channel |:523912 Forward</fullName>
    </submittedName>
</protein>
<feature type="transmembrane region" description="Helical" evidence="12">
    <location>
        <begin position="38"/>
        <end position="59"/>
    </location>
</feature>
<keyword evidence="6" id="KW-0851">Voltage-gated channel</keyword>
<dbReference type="PANTHER" id="PTHR11537:SF254">
    <property type="entry name" value="POTASSIUM VOLTAGE-GATED CHANNEL PROTEIN SHAB"/>
    <property type="match status" value="1"/>
</dbReference>
<evidence type="ECO:0000256" key="2">
    <source>
        <dbReference type="ARBA" id="ARBA00022448"/>
    </source>
</evidence>
<dbReference type="GO" id="GO:0001508">
    <property type="term" value="P:action potential"/>
    <property type="evidence" value="ECO:0007669"/>
    <property type="project" value="TreeGrafter"/>
</dbReference>
<evidence type="ECO:0000256" key="11">
    <source>
        <dbReference type="ARBA" id="ARBA00023303"/>
    </source>
</evidence>
<feature type="transmembrane region" description="Helical" evidence="12">
    <location>
        <begin position="79"/>
        <end position="95"/>
    </location>
</feature>
<keyword evidence="8 12" id="KW-1133">Transmembrane helix</keyword>
<name>A0A0G7ZLL0_9MOLU</name>
<dbReference type="PANTHER" id="PTHR11537">
    <property type="entry name" value="VOLTAGE-GATED POTASSIUM CHANNEL"/>
    <property type="match status" value="1"/>
</dbReference>
<evidence type="ECO:0000256" key="9">
    <source>
        <dbReference type="ARBA" id="ARBA00023065"/>
    </source>
</evidence>
<dbReference type="Proteomes" id="UP000242141">
    <property type="component" value="Unassembled WGS sequence"/>
</dbReference>
<dbReference type="Gene3D" id="1.20.120.350">
    <property type="entry name" value="Voltage-gated potassium channels. Chain C"/>
    <property type="match status" value="1"/>
</dbReference>
<evidence type="ECO:0000256" key="6">
    <source>
        <dbReference type="ARBA" id="ARBA00022882"/>
    </source>
</evidence>
<dbReference type="SUPFAM" id="SSF81324">
    <property type="entry name" value="Voltage-gated potassium channels"/>
    <property type="match status" value="1"/>
</dbReference>
<evidence type="ECO:0000256" key="4">
    <source>
        <dbReference type="ARBA" id="ARBA00022692"/>
    </source>
</evidence>
<feature type="transmembrane region" description="Helical" evidence="12">
    <location>
        <begin position="202"/>
        <end position="219"/>
    </location>
</feature>
<evidence type="ECO:0000256" key="3">
    <source>
        <dbReference type="ARBA" id="ARBA00022538"/>
    </source>
</evidence>
<keyword evidence="15" id="KW-1185">Reference proteome</keyword>
<evidence type="ECO:0000313" key="15">
    <source>
        <dbReference type="Proteomes" id="UP000242141"/>
    </source>
</evidence>
<dbReference type="InterPro" id="IPR005821">
    <property type="entry name" value="Ion_trans_dom"/>
</dbReference>
<dbReference type="GO" id="GO:0008076">
    <property type="term" value="C:voltage-gated potassium channel complex"/>
    <property type="evidence" value="ECO:0007669"/>
    <property type="project" value="InterPro"/>
</dbReference>
<evidence type="ECO:0000256" key="5">
    <source>
        <dbReference type="ARBA" id="ARBA00022826"/>
    </source>
</evidence>
<keyword evidence="2" id="KW-0813">Transport</keyword>
<evidence type="ECO:0000259" key="13">
    <source>
        <dbReference type="Pfam" id="PF00520"/>
    </source>
</evidence>
<keyword evidence="4 12" id="KW-0812">Transmembrane</keyword>
<dbReference type="GO" id="GO:0005249">
    <property type="term" value="F:voltage-gated potassium channel activity"/>
    <property type="evidence" value="ECO:0007669"/>
    <property type="project" value="InterPro"/>
</dbReference>
<feature type="transmembrane region" description="Helical" evidence="12">
    <location>
        <begin position="231"/>
        <end position="254"/>
    </location>
</feature>
<evidence type="ECO:0000256" key="7">
    <source>
        <dbReference type="ARBA" id="ARBA00022958"/>
    </source>
</evidence>